<reference evidence="3 6" key="2">
    <citation type="submission" date="2018-11" db="EMBL/GenBank/DDBJ databases">
        <title>Proposal to divide the Flavobacteriaceae and reorganize its genera based on Amino Acid Identity values calculated from whole genome sequences.</title>
        <authorList>
            <person name="Nicholson A.C."/>
            <person name="Gulvik C.A."/>
            <person name="Whitney A.M."/>
            <person name="Humrighouse B.W."/>
            <person name="Bell M."/>
            <person name="Holmes B."/>
            <person name="Steigerwalt A.G."/>
            <person name="Villarma A."/>
            <person name="Sheth M."/>
            <person name="Batra D."/>
            <person name="Pryor J."/>
            <person name="Bernardet J.-F."/>
            <person name="Hugo C."/>
            <person name="Kampfer P."/>
            <person name="Newman J."/>
            <person name="McQuiston J.R."/>
        </authorList>
    </citation>
    <scope>NUCLEOTIDE SEQUENCE [LARGE SCALE GENOMIC DNA]</scope>
    <source>
        <strain evidence="3 6">DSM 16927</strain>
    </source>
</reference>
<evidence type="ECO:0000313" key="4">
    <source>
        <dbReference type="EMBL" id="SIS43605.1"/>
    </source>
</evidence>
<evidence type="ECO:0000313" key="5">
    <source>
        <dbReference type="Proteomes" id="UP000186106"/>
    </source>
</evidence>
<dbReference type="RefSeq" id="WP_076356450.1">
    <property type="nucleotide sequence ID" value="NZ_CP033926.1"/>
</dbReference>
<feature type="signal peptide" evidence="1">
    <location>
        <begin position="1"/>
        <end position="23"/>
    </location>
</feature>
<evidence type="ECO:0000259" key="2">
    <source>
        <dbReference type="Pfam" id="PF26628"/>
    </source>
</evidence>
<dbReference type="OrthoDB" id="2582440at2"/>
<feature type="domain" description="DUF8202" evidence="2">
    <location>
        <begin position="249"/>
        <end position="422"/>
    </location>
</feature>
<organism evidence="4 5">
    <name type="scientific">Chryseobacterium joostei</name>
    <dbReference type="NCBI Taxonomy" id="112234"/>
    <lineage>
        <taxon>Bacteria</taxon>
        <taxon>Pseudomonadati</taxon>
        <taxon>Bacteroidota</taxon>
        <taxon>Flavobacteriia</taxon>
        <taxon>Flavobacteriales</taxon>
        <taxon>Weeksellaceae</taxon>
        <taxon>Chryseobacterium group</taxon>
        <taxon>Chryseobacterium</taxon>
    </lineage>
</organism>
<feature type="chain" id="PRO_5044563562" description="DUF8202 domain-containing protein" evidence="1">
    <location>
        <begin position="24"/>
        <end position="2217"/>
    </location>
</feature>
<dbReference type="Proteomes" id="UP000186106">
    <property type="component" value="Unassembled WGS sequence"/>
</dbReference>
<dbReference type="InterPro" id="IPR028974">
    <property type="entry name" value="TSP_type-3_rpt"/>
</dbReference>
<evidence type="ECO:0000256" key="1">
    <source>
        <dbReference type="SAM" id="SignalP"/>
    </source>
</evidence>
<dbReference type="STRING" id="112234.SAMN05421768_107222"/>
<evidence type="ECO:0000313" key="3">
    <source>
        <dbReference type="EMBL" id="AZB01610.1"/>
    </source>
</evidence>
<protein>
    <recommendedName>
        <fullName evidence="2">DUF8202 domain-containing protein</fullName>
    </recommendedName>
</protein>
<reference evidence="4 5" key="1">
    <citation type="submission" date="2017-01" db="EMBL/GenBank/DDBJ databases">
        <authorList>
            <person name="Mah S.A."/>
            <person name="Swanson W.J."/>
            <person name="Moy G.W."/>
            <person name="Vacquier V.D."/>
        </authorList>
    </citation>
    <scope>NUCLEOTIDE SEQUENCE [LARGE SCALE GENOMIC DNA]</scope>
    <source>
        <strain evidence="4 5">DSM 16927</strain>
    </source>
</reference>
<dbReference type="Proteomes" id="UP000279541">
    <property type="component" value="Chromosome"/>
</dbReference>
<keyword evidence="6" id="KW-1185">Reference proteome</keyword>
<gene>
    <name evidence="3" type="ORF">EG359_19255</name>
    <name evidence="4" type="ORF">SAMN05421768_107222</name>
</gene>
<dbReference type="EMBL" id="CP033926">
    <property type="protein sequence ID" value="AZB01610.1"/>
    <property type="molecule type" value="Genomic_DNA"/>
</dbReference>
<keyword evidence="1" id="KW-0732">Signal</keyword>
<dbReference type="SUPFAM" id="SSF103647">
    <property type="entry name" value="TSP type-3 repeat"/>
    <property type="match status" value="2"/>
</dbReference>
<dbReference type="Pfam" id="PF26628">
    <property type="entry name" value="DUF8202"/>
    <property type="match status" value="4"/>
</dbReference>
<feature type="domain" description="DUF8202" evidence="2">
    <location>
        <begin position="1100"/>
        <end position="1291"/>
    </location>
</feature>
<proteinExistence type="predicted"/>
<dbReference type="InterPro" id="IPR058515">
    <property type="entry name" value="DUF8202"/>
</dbReference>
<feature type="domain" description="DUF8202" evidence="2">
    <location>
        <begin position="1536"/>
        <end position="1728"/>
    </location>
</feature>
<feature type="domain" description="DUF8202" evidence="2">
    <location>
        <begin position="679"/>
        <end position="864"/>
    </location>
</feature>
<evidence type="ECO:0000313" key="6">
    <source>
        <dbReference type="Proteomes" id="UP000279541"/>
    </source>
</evidence>
<accession>A0A1N7J2L2</accession>
<name>A0A1N7J2L2_9FLAO</name>
<sequence>MRKILTFLIAVSSPLLLFGQSPGGVIPAAWYKADAGVYSNAGTTAAVDNATVQQWNDQMGTGYNLAQVTAGQRPIFSNQSTLANFNPTVSFNADFMTADPGSGNAIINRAQGSIYITGKMNAIGAAGLAGFDATMDYPGLHTSQASPNDKLLFYTAGSGYTTNSTNSFTATKAFVAGSSWLNGGGTPGSNVLAKVWLDGNENIYNNTDGNVNVGNLTRIFRIGGDSNWGSLNGQLNETIIFANPLSASEKARVDSYLSVKWGTTLLSSYVNSTGTTVWNYDAAYQNNILGIGRDNNSALYQRQSRSENPNQKLIIGAGNSLANTNAANTNTLTDGQFLIVGDNGLKQTLTTPLAYTGGANGDVNYRFESIWKAQNTGTVGTVTVAWPKGVNNLYLVQSTDAAFDGTDTFTPMATEVTVNGVVYNTATVTLGNGQYFTFAGYMYAPGGVLSAAWYRADAAVYSDAGTTSAADNTTVQQWDEFNNKPFPLTQAAAAQKPTFSNQSTLANFNPTVTFISAGHGTGQGGFMAADPGSGNEIINRTQGSIYTSGKMNTLGAAGLAGFDASMNYPGLHISNNATTDKLLFFSGGTYNTLSTNLFASQKPFVAGSSWLNGGGTPTTNALTKVWLDGNENIYNNTSSNINTGNTLRIFRIGRDTDWGSHDGQLNETIVFENPLSASEKARVDSYLSVKWGSTLIGDYVNSGSTVVWNTSATYQNNILGIARDNISALYQKQSRSENPNQKLIIGAGNSLANTNAANTNTLTDGQFLIVGDNGLKQGLYTPLSYTAGSNGATNFRFESVWKVQNTGTVGNVTVAWPKGIKNLYLVQSSDQTFAGGNTYTPMTTEVTVNGVVYNTANVTLANGQFFTFAGYQHAPGGVLSSLWYRADKGVTPVAGAVTTWTDYSVGQVPVVSALSSTTSAPTSVNGTGLNLNFNPGITFVPANALGNSSVLNAVSSTNYSIYTSTTPVTGSGYDRVVGLNYSGLTGGNKYDSPAIEAVYINMRDNAGGSHINAPVAPVVAQYAQLSNTSIVRNSFTNNQFQRALNGAAVISTMTMTPTLTTWPDGGIVMGRNVNDGGDDNGVGMTMSETIVFDKALTVNEINRVDSYLAIKGGITLDIANTPNYLSSNSIPVWTSGNNTGYNNNIFGIANDKLSDLNQMQSNSINSGQKLIIGAGNSLANTNAANTNTLTDGQFLLVGDNGLKQSLAIPLAYTAGSNGATNFRFESVWKAQNTGTVGNVTVAWPKGVKNLYLVQSANATFASGNTFTPMTTEVTVNGVVYNTANVTLADGQFFTFAGLGYAPGGVTNGLSYWYRADVDAANTGAATDVTTWKDVWNGTTVAQLGTNPLPKYVTGTSTYFNFNPGINFTAGTQSLGNYTVRTFSADSYDVFTFTKEGMASGGSFSSIFRSAVDNAFLDGGLRRWDGLGIQMDNYIERLSNTGGNTDTGLSLPAGTFSTTIPSIMYHTFTALTTTKALNGAANFATTNHAGTGVRNLNGGHLFGDSRFSLSTTSDNRGFIGHLGETIIYGAGNITATERRRVDSYLAIKYGITMGRVNTDHYLDANGTLVWNGGSNTTYNNNIFGVAREDIGLFEQKVSKSVNAGTILTVATTNDFVLPNLDASRTSFATDKTYFLLGDNNNVTTTTVDVTVGTNTYKRIQRAWMAQEKDADAGSLFFEADLAAYNLAISDIVGKVVMLVSDDANFTTNVQVINPVSNSSGKYIYNQNIADGKYITFAAYWFDTDGDGVTDACDLDNDNDGILDVNEKSCALTGQTIRIGYIPNSRDLSSDNGYTFDGQYMNNSGALKLTNPANFGPAGTVKATIVLVNMGTAPITKAIINSLNLNAIFLGGIEDEVSSSYLSASEFDAIKDWSDDSLNNLVVATQLQAEQWGRAIAVTSLSNTHTPTSYGSQTSIFNGPFGNITSYNQDASKQWFFINPATACNTGALAVYGGNAARPEMYIDGTYNDLMISGVNILTTKGGVTAGNAITSTNDKLFANIFAFVAQQSACSNKDTDGDGIPDYHDLDSDGDGCPDAIEGAGGFTTTNLVNSSMPGGNTGAGYTGTAGPVIQNLGNTVGNTSTTMGVPTIAGTGQAIGSSQNASVSNCILPYCYKPGITAGTALDTKVGITALSRAGLNSDNWPMVRKGGWLALESKTKGFVPNRVAFSGANPVGIAPANFVEGMMVYDTTNKCMKMYTSQDNGVTFGWYCITTPTCPD</sequence>
<dbReference type="GO" id="GO:0005509">
    <property type="term" value="F:calcium ion binding"/>
    <property type="evidence" value="ECO:0007669"/>
    <property type="project" value="InterPro"/>
</dbReference>
<dbReference type="KEGG" id="cjt:EG359_19255"/>
<dbReference type="EMBL" id="FTNZ01000007">
    <property type="protein sequence ID" value="SIS43605.1"/>
    <property type="molecule type" value="Genomic_DNA"/>
</dbReference>
<dbReference type="Gene3D" id="4.10.1080.10">
    <property type="entry name" value="TSP type-3 repeat"/>
    <property type="match status" value="1"/>
</dbReference>